<protein>
    <recommendedName>
        <fullName evidence="3">GNAT family N-acetyltransferase</fullName>
    </recommendedName>
</protein>
<evidence type="ECO:0008006" key="3">
    <source>
        <dbReference type="Google" id="ProtNLM"/>
    </source>
</evidence>
<dbReference type="Proteomes" id="UP001589568">
    <property type="component" value="Unassembled WGS sequence"/>
</dbReference>
<organism evidence="1 2">
    <name type="scientific">Nonomuraea salmonea</name>
    <dbReference type="NCBI Taxonomy" id="46181"/>
    <lineage>
        <taxon>Bacteria</taxon>
        <taxon>Bacillati</taxon>
        <taxon>Actinomycetota</taxon>
        <taxon>Actinomycetes</taxon>
        <taxon>Streptosporangiales</taxon>
        <taxon>Streptosporangiaceae</taxon>
        <taxon>Nonomuraea</taxon>
    </lineage>
</organism>
<evidence type="ECO:0000313" key="1">
    <source>
        <dbReference type="EMBL" id="MFB9477443.1"/>
    </source>
</evidence>
<name>A0ABV5P4E9_9ACTN</name>
<gene>
    <name evidence="1" type="ORF">ACFFR3_48790</name>
</gene>
<dbReference type="EMBL" id="JBHMCF010000061">
    <property type="protein sequence ID" value="MFB9477443.1"/>
    <property type="molecule type" value="Genomic_DNA"/>
</dbReference>
<sequence>MGAAVWPAVHRAGGPAVGRDRHSAIVQAVKPAIGPGLEIRPMRDSDAEQVLAIYQAGLDTRHASFETTAPS</sequence>
<evidence type="ECO:0000313" key="2">
    <source>
        <dbReference type="Proteomes" id="UP001589568"/>
    </source>
</evidence>
<proteinExistence type="predicted"/>
<reference evidence="1 2" key="1">
    <citation type="submission" date="2024-09" db="EMBL/GenBank/DDBJ databases">
        <authorList>
            <person name="Sun Q."/>
            <person name="Mori K."/>
        </authorList>
    </citation>
    <scope>NUCLEOTIDE SEQUENCE [LARGE SCALE GENOMIC DNA]</scope>
    <source>
        <strain evidence="1 2">JCM 3324</strain>
    </source>
</reference>
<dbReference type="RefSeq" id="WP_345406667.1">
    <property type="nucleotide sequence ID" value="NZ_BAAAXS010000001.1"/>
</dbReference>
<accession>A0ABV5P4E9</accession>
<comment type="caution">
    <text evidence="1">The sequence shown here is derived from an EMBL/GenBank/DDBJ whole genome shotgun (WGS) entry which is preliminary data.</text>
</comment>
<keyword evidence="2" id="KW-1185">Reference proteome</keyword>